<feature type="transmembrane region" description="Helical" evidence="1">
    <location>
        <begin position="311"/>
        <end position="334"/>
    </location>
</feature>
<dbReference type="RefSeq" id="WP_182704132.1">
    <property type="nucleotide sequence ID" value="NZ_JACJII010000001.1"/>
</dbReference>
<accession>A0A7W3R702</accession>
<evidence type="ECO:0000256" key="1">
    <source>
        <dbReference type="SAM" id="Phobius"/>
    </source>
</evidence>
<dbReference type="AlphaFoldDB" id="A0A7W3R702"/>
<dbReference type="EMBL" id="JACJII010000001">
    <property type="protein sequence ID" value="MBA9001964.1"/>
    <property type="molecule type" value="Genomic_DNA"/>
</dbReference>
<dbReference type="Proteomes" id="UP000539313">
    <property type="component" value="Unassembled WGS sequence"/>
</dbReference>
<keyword evidence="3" id="KW-1185">Reference proteome</keyword>
<name>A0A7W3R702_9ACTN</name>
<organism evidence="2 3">
    <name type="scientific">Thermomonospora cellulosilytica</name>
    <dbReference type="NCBI Taxonomy" id="1411118"/>
    <lineage>
        <taxon>Bacteria</taxon>
        <taxon>Bacillati</taxon>
        <taxon>Actinomycetota</taxon>
        <taxon>Actinomycetes</taxon>
        <taxon>Streptosporangiales</taxon>
        <taxon>Thermomonosporaceae</taxon>
        <taxon>Thermomonospora</taxon>
    </lineage>
</organism>
<proteinExistence type="predicted"/>
<feature type="transmembrane region" description="Helical" evidence="1">
    <location>
        <begin position="473"/>
        <end position="493"/>
    </location>
</feature>
<feature type="transmembrane region" description="Helical" evidence="1">
    <location>
        <begin position="192"/>
        <end position="212"/>
    </location>
</feature>
<feature type="transmembrane region" description="Helical" evidence="1">
    <location>
        <begin position="450"/>
        <end position="467"/>
    </location>
</feature>
<feature type="transmembrane region" description="Helical" evidence="1">
    <location>
        <begin position="249"/>
        <end position="270"/>
    </location>
</feature>
<comment type="caution">
    <text evidence="2">The sequence shown here is derived from an EMBL/GenBank/DDBJ whole genome shotgun (WGS) entry which is preliminary data.</text>
</comment>
<keyword evidence="1" id="KW-0812">Transmembrane</keyword>
<sequence>MSTVPAPASAPPVSSRRRNVLPWLLVAGYAAQVAVRLWLARARVWPAAEPDETGYLVAARWLAGGPAADMSGNTFYQGGYSLLLVPAYWLTDDPVNVYTLAIAINAVIGAAAFPLGYLALRRLGMRRRPALPAAWAAALLPAATFFGSYALTDAVLPVLVLAWLLALDRCTRDERPGAPVLASLSAAYAHTMHSRGTVLLAVHLLTLAFLLWRRLMPWQVSRRAAPDRIAGTRPDARERSGLLPRWRAGVGPVLAGVLVTGAGCAAGAMLNARVRSALYPRGTRDLTANIVERVTTLEGQAWALSGTAGQIWYLVVGTWGLAGIGLAATVAVVVRRRVEPETRLMALVLLVTTCGIAYAASAALPDEHRVGNFAYGRYLSCVALAYTLAGLAALARRGTVWLGAGAAGTVVTTGAWVRGYAGERLRTHLYIGFDFPETSFLAADRTAFHLGRASLVALGLLAGFLVLRRLGALAVAAGLVAVNLAAMTFIVGLDQRRARPAPVLPGPAAGGVALDRSLFWVVPVRLTYAVWWTRMTWISTRTERPAPGVCTVVVPLPAGTSVQDSWPGRPPGWRPYVGHAWTTPWVAWQDPACPATGG</sequence>
<evidence type="ECO:0000313" key="2">
    <source>
        <dbReference type="EMBL" id="MBA9001964.1"/>
    </source>
</evidence>
<reference evidence="2 3" key="1">
    <citation type="submission" date="2020-08" db="EMBL/GenBank/DDBJ databases">
        <title>Sequencing the genomes of 1000 actinobacteria strains.</title>
        <authorList>
            <person name="Klenk H.-P."/>
        </authorList>
    </citation>
    <scope>NUCLEOTIDE SEQUENCE [LARGE SCALE GENOMIC DNA]</scope>
    <source>
        <strain evidence="2 3">DSM 45823</strain>
    </source>
</reference>
<protein>
    <submittedName>
        <fullName evidence="2">Uncharacterized protein</fullName>
    </submittedName>
</protein>
<gene>
    <name evidence="2" type="ORF">HNR21_000846</name>
</gene>
<evidence type="ECO:0000313" key="3">
    <source>
        <dbReference type="Proteomes" id="UP000539313"/>
    </source>
</evidence>
<feature type="transmembrane region" description="Helical" evidence="1">
    <location>
        <begin position="346"/>
        <end position="364"/>
    </location>
</feature>
<keyword evidence="1" id="KW-0472">Membrane</keyword>
<feature type="transmembrane region" description="Helical" evidence="1">
    <location>
        <begin position="20"/>
        <end position="39"/>
    </location>
</feature>
<keyword evidence="1" id="KW-1133">Transmembrane helix</keyword>
<feature type="transmembrane region" description="Helical" evidence="1">
    <location>
        <begin position="97"/>
        <end position="120"/>
    </location>
</feature>
<feature type="transmembrane region" description="Helical" evidence="1">
    <location>
        <begin position="376"/>
        <end position="395"/>
    </location>
</feature>